<dbReference type="CDD" id="cd03293">
    <property type="entry name" value="ABC_NrtD_SsuB_transporters"/>
    <property type="match status" value="1"/>
</dbReference>
<reference evidence="6 7" key="1">
    <citation type="submission" date="2020-05" db="EMBL/GenBank/DDBJ databases">
        <title>Gimesia benthica sp. nov., a novel planctomycete isolated from a deep-sea water sample of the Northwest Indian Ocean.</title>
        <authorList>
            <person name="Wang J."/>
            <person name="Ruan C."/>
            <person name="Song L."/>
            <person name="Zhu Y."/>
            <person name="Li A."/>
            <person name="Zheng X."/>
            <person name="Wang L."/>
            <person name="Lu Z."/>
            <person name="Huang Y."/>
            <person name="Du W."/>
            <person name="Zhou Y."/>
            <person name="Huang L."/>
            <person name="Dai X."/>
        </authorList>
    </citation>
    <scope>NUCLEOTIDE SEQUENCE [LARGE SCALE GENOMIC DNA]</scope>
    <source>
        <strain evidence="6 7">YYQ-30</strain>
    </source>
</reference>
<evidence type="ECO:0000256" key="3">
    <source>
        <dbReference type="ARBA" id="ARBA00022741"/>
    </source>
</evidence>
<feature type="domain" description="ABC transporter" evidence="5">
    <location>
        <begin position="17"/>
        <end position="246"/>
    </location>
</feature>
<dbReference type="Proteomes" id="UP000572377">
    <property type="component" value="Unassembled WGS sequence"/>
</dbReference>
<organism evidence="6 7">
    <name type="scientific">Halovulum dunhuangense</name>
    <dbReference type="NCBI Taxonomy" id="1505036"/>
    <lineage>
        <taxon>Bacteria</taxon>
        <taxon>Pseudomonadati</taxon>
        <taxon>Pseudomonadota</taxon>
        <taxon>Alphaproteobacteria</taxon>
        <taxon>Rhodobacterales</taxon>
        <taxon>Paracoccaceae</taxon>
        <taxon>Halovulum</taxon>
    </lineage>
</organism>
<keyword evidence="3" id="KW-0547">Nucleotide-binding</keyword>
<accession>A0A849L0Y0</accession>
<evidence type="ECO:0000313" key="7">
    <source>
        <dbReference type="Proteomes" id="UP000572377"/>
    </source>
</evidence>
<keyword evidence="2" id="KW-0813">Transport</keyword>
<dbReference type="SMART" id="SM00382">
    <property type="entry name" value="AAA"/>
    <property type="match status" value="1"/>
</dbReference>
<dbReference type="Pfam" id="PF00005">
    <property type="entry name" value="ABC_tran"/>
    <property type="match status" value="1"/>
</dbReference>
<dbReference type="GO" id="GO:0016887">
    <property type="term" value="F:ATP hydrolysis activity"/>
    <property type="evidence" value="ECO:0007669"/>
    <property type="project" value="InterPro"/>
</dbReference>
<evidence type="ECO:0000259" key="5">
    <source>
        <dbReference type="PROSITE" id="PS50893"/>
    </source>
</evidence>
<dbReference type="SUPFAM" id="SSF52540">
    <property type="entry name" value="P-loop containing nucleoside triphosphate hydrolases"/>
    <property type="match status" value="1"/>
</dbReference>
<evidence type="ECO:0000313" key="6">
    <source>
        <dbReference type="EMBL" id="NNU79936.1"/>
    </source>
</evidence>
<dbReference type="AlphaFoldDB" id="A0A849L0Y0"/>
<dbReference type="Gene3D" id="3.40.50.300">
    <property type="entry name" value="P-loop containing nucleotide triphosphate hydrolases"/>
    <property type="match status" value="1"/>
</dbReference>
<name>A0A849L0Y0_9RHOB</name>
<dbReference type="InterPro" id="IPR027417">
    <property type="entry name" value="P-loop_NTPase"/>
</dbReference>
<gene>
    <name evidence="6" type="ORF">HMH01_05735</name>
</gene>
<dbReference type="InterPro" id="IPR003593">
    <property type="entry name" value="AAA+_ATPase"/>
</dbReference>
<dbReference type="PANTHER" id="PTHR42788">
    <property type="entry name" value="TAURINE IMPORT ATP-BINDING PROTEIN-RELATED"/>
    <property type="match status" value="1"/>
</dbReference>
<proteinExistence type="inferred from homology"/>
<dbReference type="PANTHER" id="PTHR42788:SF13">
    <property type="entry name" value="ALIPHATIC SULFONATES IMPORT ATP-BINDING PROTEIN SSUB"/>
    <property type="match status" value="1"/>
</dbReference>
<dbReference type="InterPro" id="IPR017871">
    <property type="entry name" value="ABC_transporter-like_CS"/>
</dbReference>
<dbReference type="InterPro" id="IPR050166">
    <property type="entry name" value="ABC_transporter_ATP-bind"/>
</dbReference>
<comment type="similarity">
    <text evidence="1">Belongs to the ABC transporter superfamily.</text>
</comment>
<keyword evidence="7" id="KW-1185">Reference proteome</keyword>
<protein>
    <submittedName>
        <fullName evidence="6">ABC transporter ATP-binding protein</fullName>
    </submittedName>
</protein>
<dbReference type="PROSITE" id="PS00211">
    <property type="entry name" value="ABC_TRANSPORTER_1"/>
    <property type="match status" value="1"/>
</dbReference>
<evidence type="ECO:0000256" key="2">
    <source>
        <dbReference type="ARBA" id="ARBA00022448"/>
    </source>
</evidence>
<dbReference type="PROSITE" id="PS50893">
    <property type="entry name" value="ABC_TRANSPORTER_2"/>
    <property type="match status" value="1"/>
</dbReference>
<dbReference type="InterPro" id="IPR003439">
    <property type="entry name" value="ABC_transporter-like_ATP-bd"/>
</dbReference>
<comment type="caution">
    <text evidence="6">The sequence shown here is derived from an EMBL/GenBank/DDBJ whole genome shotgun (WGS) entry which is preliminary data.</text>
</comment>
<keyword evidence="4 6" id="KW-0067">ATP-binding</keyword>
<dbReference type="GO" id="GO:0005524">
    <property type="term" value="F:ATP binding"/>
    <property type="evidence" value="ECO:0007669"/>
    <property type="project" value="UniProtKB-KW"/>
</dbReference>
<evidence type="ECO:0000256" key="1">
    <source>
        <dbReference type="ARBA" id="ARBA00005417"/>
    </source>
</evidence>
<sequence length="288" mass="32053">MRGTPCGTGTVPRALSLRGVDKTFATRDGQPLRVLSDITLDVGPGTFVALLGPSGCGKTTVLRLANGLIQPDAGSVEVFGAPARPGPDMGFVFQSFRLIPWATVRANVDFALRALPLADAERAERADRYIAMVGLSRFADSYPRELSGGMKQRVALARAFACEPRILLMDEPFASIDAQTRELMQIELMRLWMLQRSMVLFVTHSVDEAILLADRIVLMGPRPGRIMETLDVDLPRPRWTYDVRSDPRYRTLRAHLARRMFELVMNDPHSEFFGRDLTGHWTPDSPDG</sequence>
<dbReference type="EMBL" id="JABFBC010000001">
    <property type="protein sequence ID" value="NNU79936.1"/>
    <property type="molecule type" value="Genomic_DNA"/>
</dbReference>
<evidence type="ECO:0000256" key="4">
    <source>
        <dbReference type="ARBA" id="ARBA00022840"/>
    </source>
</evidence>